<keyword evidence="5" id="KW-1185">Reference proteome</keyword>
<dbReference type="eggNOG" id="COG5001">
    <property type="taxonomic scope" value="Bacteria"/>
</dbReference>
<feature type="compositionally biased region" description="Basic residues" evidence="1">
    <location>
        <begin position="343"/>
        <end position="353"/>
    </location>
</feature>
<dbReference type="PANTHER" id="PTHR44757:SF2">
    <property type="entry name" value="BIOFILM ARCHITECTURE MAINTENANCE PROTEIN MBAA"/>
    <property type="match status" value="1"/>
</dbReference>
<dbReference type="InterPro" id="IPR035919">
    <property type="entry name" value="EAL_sf"/>
</dbReference>
<organism evidence="4 5">
    <name type="scientific">Novosphingobium pentaromativorans US6-1</name>
    <dbReference type="NCBI Taxonomy" id="1088721"/>
    <lineage>
        <taxon>Bacteria</taxon>
        <taxon>Pseudomonadati</taxon>
        <taxon>Pseudomonadota</taxon>
        <taxon>Alphaproteobacteria</taxon>
        <taxon>Sphingomonadales</taxon>
        <taxon>Sphingomonadaceae</taxon>
        <taxon>Novosphingobium</taxon>
    </lineage>
</organism>
<evidence type="ECO:0000313" key="4">
    <source>
        <dbReference type="EMBL" id="EHJ59829.1"/>
    </source>
</evidence>
<evidence type="ECO:0000259" key="3">
    <source>
        <dbReference type="PROSITE" id="PS50887"/>
    </source>
</evidence>
<reference evidence="4 5" key="1">
    <citation type="journal article" date="2012" name="J. Bacteriol.">
        <title>Genome sequence of benzo(a)pyrene-degrading bacterium Novosphingobium pentaromativorans US6-1.</title>
        <authorList>
            <person name="Luo Y.R."/>
            <person name="Kang S.G."/>
            <person name="Kim S.J."/>
            <person name="Kim M.R."/>
            <person name="Li N."/>
            <person name="Lee J.H."/>
            <person name="Kwon K.K."/>
        </authorList>
    </citation>
    <scope>NUCLEOTIDE SEQUENCE [LARGE SCALE GENOMIC DNA]</scope>
    <source>
        <strain evidence="4 5">US6-1</strain>
    </source>
</reference>
<comment type="caution">
    <text evidence="4">The sequence shown here is derived from an EMBL/GenBank/DDBJ whole genome shotgun (WGS) entry which is preliminary data.</text>
</comment>
<dbReference type="Gene3D" id="3.20.20.450">
    <property type="entry name" value="EAL domain"/>
    <property type="match status" value="1"/>
</dbReference>
<dbReference type="PROSITE" id="PS50883">
    <property type="entry name" value="EAL"/>
    <property type="match status" value="1"/>
</dbReference>
<feature type="compositionally biased region" description="Polar residues" evidence="1">
    <location>
        <begin position="355"/>
        <end position="365"/>
    </location>
</feature>
<feature type="domain" description="EAL" evidence="2">
    <location>
        <begin position="64"/>
        <end position="314"/>
    </location>
</feature>
<dbReference type="SMART" id="SM00052">
    <property type="entry name" value="EAL"/>
    <property type="match status" value="1"/>
</dbReference>
<dbReference type="InterPro" id="IPR029787">
    <property type="entry name" value="Nucleotide_cyclase"/>
</dbReference>
<dbReference type="PATRIC" id="fig|1088721.3.peg.3128"/>
<dbReference type="SUPFAM" id="SSF141868">
    <property type="entry name" value="EAL domain-like"/>
    <property type="match status" value="1"/>
</dbReference>
<protein>
    <submittedName>
        <fullName evidence="4">Diguanylate cyclase/phosphodiesterase with PAS/PAC sensor(S)</fullName>
    </submittedName>
</protein>
<sequence>MPLEIDGQAMPIGASIGAAFAPENGTTGDELLRAADLAMYEAKLGGRNGISTFNANMREQMQERRDLATGLRNAIRSDQLEIHYQPLVDLSTGQTGGYEALVRWNHPSRGLLGPDLFIPIAEESRLIVELGEWVLRNALAEAARWPDHLTIAINVSPAQMRDKSFLPLVTHALASSGVLPDRLELEITESLFIQNRDEVIDLLHSIRKMGVRISLDDFGTGYSSLKYLHAFPFDKIKIDRSFIAGLLDREDCQAIVQSVITLANDLDIRTTAEGVENDGQLEALRRQGCAQVQGFLFSGAVPSQNLPFERKDSQREPVRRDTLVELAHRSDRDAAIVGGSTDRRKRQEKHRAKSVGNQPRANAGR</sequence>
<evidence type="ECO:0000256" key="1">
    <source>
        <dbReference type="SAM" id="MobiDB-lite"/>
    </source>
</evidence>
<dbReference type="SUPFAM" id="SSF55073">
    <property type="entry name" value="Nucleotide cyclase"/>
    <property type="match status" value="1"/>
</dbReference>
<dbReference type="InterPro" id="IPR052155">
    <property type="entry name" value="Biofilm_reg_signaling"/>
</dbReference>
<dbReference type="Pfam" id="PF00990">
    <property type="entry name" value="GGDEF"/>
    <property type="match status" value="1"/>
</dbReference>
<dbReference type="Proteomes" id="UP000004030">
    <property type="component" value="Unassembled WGS sequence"/>
</dbReference>
<gene>
    <name evidence="4" type="ORF">NSU_3172</name>
</gene>
<evidence type="ECO:0000259" key="2">
    <source>
        <dbReference type="PROSITE" id="PS50883"/>
    </source>
</evidence>
<dbReference type="PROSITE" id="PS50887">
    <property type="entry name" value="GGDEF"/>
    <property type="match status" value="1"/>
</dbReference>
<feature type="domain" description="GGDEF" evidence="3">
    <location>
        <begin position="1"/>
        <end position="55"/>
    </location>
</feature>
<dbReference type="AlphaFoldDB" id="G6EFQ1"/>
<dbReference type="Pfam" id="PF00563">
    <property type="entry name" value="EAL"/>
    <property type="match status" value="1"/>
</dbReference>
<dbReference type="InterPro" id="IPR043128">
    <property type="entry name" value="Rev_trsase/Diguanyl_cyclase"/>
</dbReference>
<dbReference type="CDD" id="cd01948">
    <property type="entry name" value="EAL"/>
    <property type="match status" value="1"/>
</dbReference>
<evidence type="ECO:0000313" key="5">
    <source>
        <dbReference type="Proteomes" id="UP000004030"/>
    </source>
</evidence>
<dbReference type="EMBL" id="AGFM01000053">
    <property type="protein sequence ID" value="EHJ59829.1"/>
    <property type="molecule type" value="Genomic_DNA"/>
</dbReference>
<dbReference type="InterPro" id="IPR000160">
    <property type="entry name" value="GGDEF_dom"/>
</dbReference>
<accession>G6EFQ1</accession>
<name>G6EFQ1_9SPHN</name>
<dbReference type="Gene3D" id="3.30.70.270">
    <property type="match status" value="1"/>
</dbReference>
<feature type="region of interest" description="Disordered" evidence="1">
    <location>
        <begin position="329"/>
        <end position="365"/>
    </location>
</feature>
<dbReference type="PANTHER" id="PTHR44757">
    <property type="entry name" value="DIGUANYLATE CYCLASE DGCP"/>
    <property type="match status" value="1"/>
</dbReference>
<dbReference type="InterPro" id="IPR001633">
    <property type="entry name" value="EAL_dom"/>
</dbReference>
<proteinExistence type="predicted"/>